<dbReference type="NCBIfam" id="TIGR02484">
    <property type="entry name" value="CitB"/>
    <property type="match status" value="1"/>
</dbReference>
<sequence>MSDKLDLMADGKRQMELCNACRYCEGYCAVWRAIEWRREFSDRDMTYLANLCHDCRDCYYACPFIPPHDFGIHPPKVFAGLREETYRKYAWPGKWAKALGERVSGFWATFVFSILFILGFMFVNGGVEGMLQPHTGENAFYAVFPQNLMISVFTLLGLWMVAGWGIGASRYWKDIRSGKSIKEKVLFKDIKTATLYAASLKYLDGEGAGCTYPSEEPAKSRRLFHHLVGYGFLLDLASTTLAAFYEHILHDPAPYPLLHPVVILGSVGGIMLIIGLIGLLYLKSKSDKDVNDEKAVKTGSAFSVALLIVAITGMVLLALRETAIMQVLLAIHLGSVAALFFTAPYSKFSHFVYRYLSLVNYAQEERVANEREAIKHAKLVKKAVAATSGISAKQ</sequence>
<feature type="transmembrane region" description="Helical" evidence="4">
    <location>
        <begin position="106"/>
        <end position="127"/>
    </location>
</feature>
<dbReference type="SUPFAM" id="SSF54862">
    <property type="entry name" value="4Fe-4S ferredoxins"/>
    <property type="match status" value="1"/>
</dbReference>
<evidence type="ECO:0000313" key="6">
    <source>
        <dbReference type="Proteomes" id="UP000625804"/>
    </source>
</evidence>
<dbReference type="AlphaFoldDB" id="A0A8J8GEJ2"/>
<feature type="transmembrane region" description="Helical" evidence="4">
    <location>
        <begin position="257"/>
        <end position="281"/>
    </location>
</feature>
<reference evidence="5" key="1">
    <citation type="submission" date="2020-06" db="EMBL/GenBank/DDBJ databases">
        <title>A novel thermopfilic bacterium from Erzurum, Turkey.</title>
        <authorList>
            <person name="Adiguzel A."/>
            <person name="Ay H."/>
            <person name="Baltaci M.O."/>
        </authorList>
    </citation>
    <scope>NUCLEOTIDE SEQUENCE</scope>
    <source>
        <strain evidence="5">P2</strain>
    </source>
</reference>
<evidence type="ECO:0000256" key="1">
    <source>
        <dbReference type="ARBA" id="ARBA00022723"/>
    </source>
</evidence>
<accession>A0A8J8GEJ2</accession>
<dbReference type="InterPro" id="IPR036197">
    <property type="entry name" value="NarG-like_sf"/>
</dbReference>
<feature type="transmembrane region" description="Helical" evidence="4">
    <location>
        <begin position="325"/>
        <end position="345"/>
    </location>
</feature>
<keyword evidence="4" id="KW-1133">Transmembrane helix</keyword>
<dbReference type="InterPro" id="IPR012830">
    <property type="entry name" value="Citrate_utilization_prot_B"/>
</dbReference>
<organism evidence="5 6">
    <name type="scientific">Calidifontibacillus erzurumensis</name>
    <dbReference type="NCBI Taxonomy" id="2741433"/>
    <lineage>
        <taxon>Bacteria</taxon>
        <taxon>Bacillati</taxon>
        <taxon>Bacillota</taxon>
        <taxon>Bacilli</taxon>
        <taxon>Bacillales</taxon>
        <taxon>Bacillaceae</taxon>
        <taxon>Calidifontibacillus/Schinkia group</taxon>
        <taxon>Calidifontibacillus</taxon>
    </lineage>
</organism>
<proteinExistence type="predicted"/>
<feature type="transmembrane region" description="Helical" evidence="4">
    <location>
        <begin position="227"/>
        <end position="245"/>
    </location>
</feature>
<dbReference type="Proteomes" id="UP000625804">
    <property type="component" value="Unassembled WGS sequence"/>
</dbReference>
<dbReference type="RefSeq" id="WP_173731408.1">
    <property type="nucleotide sequence ID" value="NZ_JABTTE010000013.1"/>
</dbReference>
<dbReference type="GO" id="GO:0051536">
    <property type="term" value="F:iron-sulfur cluster binding"/>
    <property type="evidence" value="ECO:0007669"/>
    <property type="project" value="UniProtKB-KW"/>
</dbReference>
<feature type="transmembrane region" description="Helical" evidence="4">
    <location>
        <begin position="147"/>
        <end position="172"/>
    </location>
</feature>
<dbReference type="InterPro" id="IPR017900">
    <property type="entry name" value="4Fe4S_Fe_S_CS"/>
</dbReference>
<evidence type="ECO:0000313" key="5">
    <source>
        <dbReference type="EMBL" id="NSL52202.1"/>
    </source>
</evidence>
<protein>
    <submittedName>
        <fullName evidence="5">Tricarballylate utilization 4Fe-4S protein TcuB</fullName>
    </submittedName>
</protein>
<comment type="caution">
    <text evidence="5">The sequence shown here is derived from an EMBL/GenBank/DDBJ whole genome shotgun (WGS) entry which is preliminary data.</text>
</comment>
<keyword evidence="4" id="KW-0812">Transmembrane</keyword>
<evidence type="ECO:0000256" key="2">
    <source>
        <dbReference type="ARBA" id="ARBA00023004"/>
    </source>
</evidence>
<keyword evidence="4" id="KW-0472">Membrane</keyword>
<dbReference type="PROSITE" id="PS00198">
    <property type="entry name" value="4FE4S_FER_1"/>
    <property type="match status" value="1"/>
</dbReference>
<keyword evidence="2" id="KW-0408">Iron</keyword>
<name>A0A8J8GEJ2_9BACI</name>
<dbReference type="GO" id="GO:0046872">
    <property type="term" value="F:metal ion binding"/>
    <property type="evidence" value="ECO:0007669"/>
    <property type="project" value="UniProtKB-KW"/>
</dbReference>
<keyword evidence="6" id="KW-1185">Reference proteome</keyword>
<dbReference type="SUPFAM" id="SSF103501">
    <property type="entry name" value="Respiratory nitrate reductase 1 gamma chain"/>
    <property type="match status" value="1"/>
</dbReference>
<feature type="transmembrane region" description="Helical" evidence="4">
    <location>
        <begin position="301"/>
        <end position="319"/>
    </location>
</feature>
<gene>
    <name evidence="5" type="primary">tcuB</name>
    <name evidence="5" type="ORF">HR057_10605</name>
</gene>
<evidence type="ECO:0000256" key="4">
    <source>
        <dbReference type="SAM" id="Phobius"/>
    </source>
</evidence>
<keyword evidence="3" id="KW-0411">Iron-sulfur</keyword>
<evidence type="ECO:0000256" key="3">
    <source>
        <dbReference type="ARBA" id="ARBA00023014"/>
    </source>
</evidence>
<keyword evidence="1" id="KW-0479">Metal-binding</keyword>
<dbReference type="EMBL" id="JABTTE010000013">
    <property type="protein sequence ID" value="NSL52202.1"/>
    <property type="molecule type" value="Genomic_DNA"/>
</dbReference>